<dbReference type="Pfam" id="PF11645">
    <property type="entry name" value="PDDEXK_5"/>
    <property type="match status" value="1"/>
</dbReference>
<evidence type="ECO:0000259" key="1">
    <source>
        <dbReference type="Pfam" id="PF11645"/>
    </source>
</evidence>
<reference evidence="2" key="1">
    <citation type="submission" date="2024-03" db="EMBL/GenBank/DDBJ databases">
        <title>Isolation and characterization of a phage collection against Pseudomonas putida.</title>
        <authorList>
            <person name="Brauer A."/>
            <person name="Rosendahl S."/>
            <person name="Kangsep A."/>
            <person name="Rikberg R."/>
            <person name="Lewanczyk A.C."/>
            <person name="Horak R."/>
            <person name="Tamman H."/>
        </authorList>
    </citation>
    <scope>NUCLEOTIDE SEQUENCE</scope>
</reference>
<name>A0AAX4MY49_9CAUD</name>
<keyword evidence="3" id="KW-1185">Reference proteome</keyword>
<proteinExistence type="predicted"/>
<sequence length="121" mass="13648">MHKVQGNIAEAKALLHFTEMGYCISKPVFENTPYDFVIDNGCKLYRVQVKSSRCLEGPSYRLELRTKGGAGNAQEVKRADSSNCDLLFATTPEASYIIPVEVFDGKGRIMLGDRYKEYMVR</sequence>
<gene>
    <name evidence="2" type="ORF">KoPa4_00168</name>
</gene>
<dbReference type="EMBL" id="PP496414">
    <property type="protein sequence ID" value="WYV99334.1"/>
    <property type="molecule type" value="Genomic_DNA"/>
</dbReference>
<dbReference type="Proteomes" id="UP001433872">
    <property type="component" value="Segment"/>
</dbReference>
<accession>A0AAX4MY49</accession>
<dbReference type="Gene3D" id="3.40.1350.10">
    <property type="match status" value="1"/>
</dbReference>
<evidence type="ECO:0000313" key="3">
    <source>
        <dbReference type="Proteomes" id="UP001433872"/>
    </source>
</evidence>
<dbReference type="GO" id="GO:0003676">
    <property type="term" value="F:nucleic acid binding"/>
    <property type="evidence" value="ECO:0007669"/>
    <property type="project" value="InterPro"/>
</dbReference>
<feature type="domain" description="PD(D/E)XK endonuclease" evidence="1">
    <location>
        <begin position="3"/>
        <end position="104"/>
    </location>
</feature>
<organism evidence="2 3">
    <name type="scientific">Pseudomonas phage vB_PpuM-KoPa-4</name>
    <dbReference type="NCBI Taxonomy" id="3132618"/>
    <lineage>
        <taxon>Viruses</taxon>
        <taxon>Duplodnaviria</taxon>
        <taxon>Heunggongvirae</taxon>
        <taxon>Uroviricota</taxon>
        <taxon>Caudoviricetes</taxon>
        <taxon>Vandenendeviridae</taxon>
        <taxon>Gorskivirinae</taxon>
        <taxon>Tartuvirus</taxon>
        <taxon>Tartuvirus kopa4</taxon>
    </lineage>
</organism>
<protein>
    <recommendedName>
        <fullName evidence="1">PD(D/E)XK endonuclease domain-containing protein</fullName>
    </recommendedName>
</protein>
<dbReference type="InterPro" id="IPR021671">
    <property type="entry name" value="PD(D/E)XK_Endonuc"/>
</dbReference>
<evidence type="ECO:0000313" key="2">
    <source>
        <dbReference type="EMBL" id="WYV99334.1"/>
    </source>
</evidence>
<dbReference type="InterPro" id="IPR011856">
    <property type="entry name" value="tRNA_endonuc-like_dom_sf"/>
</dbReference>